<dbReference type="Proteomes" id="UP000540412">
    <property type="component" value="Unassembled WGS sequence"/>
</dbReference>
<dbReference type="InterPro" id="IPR050275">
    <property type="entry name" value="PGM_Phosphatase"/>
</dbReference>
<accession>A0A7W9UJ68</accession>
<dbReference type="PANTHER" id="PTHR48100:SF51">
    <property type="entry name" value="PHOSPHOGLYCERATE MUTASE"/>
    <property type="match status" value="1"/>
</dbReference>
<proteinExistence type="predicted"/>
<sequence>MSDPDHLDSASAPIPPASPVLSDSGSPAATARGEDLDAGATGAESAREPAAPRSESEPESGADSGATRSLPAHVASDTETIVHVMRHGEVHNPKGILYGRLPGFSLSVSGRSQATAVARSLADHDISLVVASPLQRAQETAEPIAVQHGVVVRTDDNLIEAGNTFEGLRVSVGDGALRKPRHWWKLRDPFTPSWGEPYLQIAHRMLAAVNKARVEAAGHEAVLVSHQLPVWTLRRFLEGKRLWHDPRNRQCSLASLTSLVYQGDTLIDIVYSEPAGESDPRVTGA</sequence>
<dbReference type="InterPro" id="IPR029033">
    <property type="entry name" value="His_PPase_superfam"/>
</dbReference>
<dbReference type="AlphaFoldDB" id="A0A7W9UJ68"/>
<dbReference type="Gene3D" id="3.40.50.1240">
    <property type="entry name" value="Phosphoglycerate mutase-like"/>
    <property type="match status" value="1"/>
</dbReference>
<dbReference type="PANTHER" id="PTHR48100">
    <property type="entry name" value="BROAD-SPECIFICITY PHOSPHATASE YOR283W-RELATED"/>
    <property type="match status" value="1"/>
</dbReference>
<keyword evidence="3" id="KW-1185">Reference proteome</keyword>
<feature type="region of interest" description="Disordered" evidence="1">
    <location>
        <begin position="1"/>
        <end position="73"/>
    </location>
</feature>
<organism evidence="2 3">
    <name type="scientific">Nocardia transvalensis</name>
    <dbReference type="NCBI Taxonomy" id="37333"/>
    <lineage>
        <taxon>Bacteria</taxon>
        <taxon>Bacillati</taxon>
        <taxon>Actinomycetota</taxon>
        <taxon>Actinomycetes</taxon>
        <taxon>Mycobacteriales</taxon>
        <taxon>Nocardiaceae</taxon>
        <taxon>Nocardia</taxon>
    </lineage>
</organism>
<evidence type="ECO:0000313" key="2">
    <source>
        <dbReference type="EMBL" id="MBB5914415.1"/>
    </source>
</evidence>
<dbReference type="GO" id="GO:0005737">
    <property type="term" value="C:cytoplasm"/>
    <property type="evidence" value="ECO:0007669"/>
    <property type="project" value="TreeGrafter"/>
</dbReference>
<dbReference type="EMBL" id="JACHIT010000001">
    <property type="protein sequence ID" value="MBB5914415.1"/>
    <property type="molecule type" value="Genomic_DNA"/>
</dbReference>
<reference evidence="2 3" key="1">
    <citation type="submission" date="2020-08" db="EMBL/GenBank/DDBJ databases">
        <title>Sequencing the genomes of 1000 actinobacteria strains.</title>
        <authorList>
            <person name="Klenk H.-P."/>
        </authorList>
    </citation>
    <scope>NUCLEOTIDE SEQUENCE [LARGE SCALE GENOMIC DNA]</scope>
    <source>
        <strain evidence="2 3">DSM 43582</strain>
    </source>
</reference>
<dbReference type="SUPFAM" id="SSF53254">
    <property type="entry name" value="Phosphoglycerate mutase-like"/>
    <property type="match status" value="1"/>
</dbReference>
<dbReference type="CDD" id="cd07067">
    <property type="entry name" value="HP_PGM_like"/>
    <property type="match status" value="1"/>
</dbReference>
<evidence type="ECO:0000313" key="3">
    <source>
        <dbReference type="Proteomes" id="UP000540412"/>
    </source>
</evidence>
<comment type="caution">
    <text evidence="2">The sequence shown here is derived from an EMBL/GenBank/DDBJ whole genome shotgun (WGS) entry which is preliminary data.</text>
</comment>
<name>A0A7W9UJ68_9NOCA</name>
<evidence type="ECO:0000256" key="1">
    <source>
        <dbReference type="SAM" id="MobiDB-lite"/>
    </source>
</evidence>
<dbReference type="GO" id="GO:0016791">
    <property type="term" value="F:phosphatase activity"/>
    <property type="evidence" value="ECO:0007669"/>
    <property type="project" value="TreeGrafter"/>
</dbReference>
<feature type="compositionally biased region" description="Low complexity" evidence="1">
    <location>
        <begin position="42"/>
        <end position="53"/>
    </location>
</feature>
<dbReference type="SMART" id="SM00855">
    <property type="entry name" value="PGAM"/>
    <property type="match status" value="1"/>
</dbReference>
<dbReference type="InterPro" id="IPR013078">
    <property type="entry name" value="His_Pase_superF_clade-1"/>
</dbReference>
<gene>
    <name evidence="2" type="ORF">BJY24_003282</name>
</gene>
<dbReference type="Pfam" id="PF00300">
    <property type="entry name" value="His_Phos_1"/>
    <property type="match status" value="1"/>
</dbReference>
<protein>
    <submittedName>
        <fullName evidence="2">Broad specificity phosphatase PhoE</fullName>
    </submittedName>
</protein>